<feature type="transmembrane region" description="Helical" evidence="1">
    <location>
        <begin position="18"/>
        <end position="36"/>
    </location>
</feature>
<dbReference type="EMBL" id="FMVN01000015">
    <property type="protein sequence ID" value="SCY72307.1"/>
    <property type="molecule type" value="Genomic_DNA"/>
</dbReference>
<reference evidence="2" key="1">
    <citation type="submission" date="2014-09" db="EMBL/GenBank/DDBJ databases">
        <authorList>
            <person name="GOMEZ-VALERO Laura"/>
        </authorList>
    </citation>
    <scope>NUCLEOTIDE SEQUENCE</scope>
    <source>
        <strain evidence="2">ATCC33218</strain>
    </source>
</reference>
<dbReference type="OrthoDB" id="5405514at2"/>
<dbReference type="AlphaFoldDB" id="A0A098GD32"/>
<keyword evidence="1" id="KW-1133">Transmembrane helix</keyword>
<dbReference type="Proteomes" id="UP000182998">
    <property type="component" value="Unassembled WGS sequence"/>
</dbReference>
<reference evidence="3 5" key="3">
    <citation type="submission" date="2016-10" db="EMBL/GenBank/DDBJ databases">
        <authorList>
            <person name="Varghese N."/>
            <person name="Submissions S."/>
        </authorList>
    </citation>
    <scope>NUCLEOTIDE SEQUENCE [LARGE SCALE GENOMIC DNA]</scope>
    <source>
        <strain evidence="3 5">ATCC 33218</strain>
    </source>
</reference>
<dbReference type="RefSeq" id="WP_045098814.1">
    <property type="nucleotide sequence ID" value="NZ_CP020614.1"/>
</dbReference>
<accession>A0A098GD32</accession>
<keyword evidence="5" id="KW-1185">Reference proteome</keyword>
<dbReference type="HOGENOM" id="CLU_952939_0_0_6"/>
<protein>
    <submittedName>
        <fullName evidence="2">Uncharacterized protein</fullName>
    </submittedName>
</protein>
<evidence type="ECO:0000313" key="5">
    <source>
        <dbReference type="Proteomes" id="UP000182998"/>
    </source>
</evidence>
<dbReference type="EMBL" id="LN614830">
    <property type="protein sequence ID" value="CEG60393.1"/>
    <property type="molecule type" value="Genomic_DNA"/>
</dbReference>
<gene>
    <name evidence="2" type="ORF">LMI_1078</name>
    <name evidence="3" type="ORF">SAMN02982997_02653</name>
</gene>
<name>A0A098GD32_LEGMI</name>
<evidence type="ECO:0000313" key="4">
    <source>
        <dbReference type="Proteomes" id="UP000032414"/>
    </source>
</evidence>
<evidence type="ECO:0000313" key="3">
    <source>
        <dbReference type="EMBL" id="SCY72307.1"/>
    </source>
</evidence>
<evidence type="ECO:0000256" key="1">
    <source>
        <dbReference type="SAM" id="Phobius"/>
    </source>
</evidence>
<keyword evidence="1" id="KW-0472">Membrane</keyword>
<keyword evidence="1" id="KW-0812">Transmembrane</keyword>
<dbReference type="KEGG" id="tmc:LMI_1078"/>
<dbReference type="Proteomes" id="UP000032414">
    <property type="component" value="Chromosome I"/>
</dbReference>
<evidence type="ECO:0000313" key="2">
    <source>
        <dbReference type="EMBL" id="CEG60393.1"/>
    </source>
</evidence>
<organism evidence="2 4">
    <name type="scientific">Legionella micdadei</name>
    <name type="common">Tatlockia micdadei</name>
    <dbReference type="NCBI Taxonomy" id="451"/>
    <lineage>
        <taxon>Bacteria</taxon>
        <taxon>Pseudomonadati</taxon>
        <taxon>Pseudomonadota</taxon>
        <taxon>Gammaproteobacteria</taxon>
        <taxon>Legionellales</taxon>
        <taxon>Legionellaceae</taxon>
        <taxon>Legionella</taxon>
    </lineage>
</organism>
<reference evidence="4" key="2">
    <citation type="submission" date="2014-09" db="EMBL/GenBank/DDBJ databases">
        <authorList>
            <person name="Gomez-Valero L."/>
        </authorList>
    </citation>
    <scope>NUCLEOTIDE SEQUENCE [LARGE SCALE GENOMIC DNA]</scope>
    <source>
        <strain evidence="4">ATCC33218</strain>
    </source>
</reference>
<sequence>MKFILIAEEKKAQSFFPWWQVIIVIVVVSLTFFIFFPQRLLEKTLSYSVPSPAVLNYLQAFSKLYPHDVQLSIRIIEQEIGLGLIKQARENAEKLRKNAPNPYILNQLRWIDFLILRYQAYNSKPNTSQRISYLRQLRQMTAALENADLNPQQLKTIARESLYVAQPKVALTFYNRLFDMNELNSPEDLLEGGNIALQANAQQDSAKFYKVIYSKTFNEAEKKTYGLKVVKALWAANHVQEAFFFAQQLPEELINDRDTLIFLSNLALAANHPEVAEKYAVKALLINANTHQ</sequence>
<dbReference type="STRING" id="451.B6N58_10110"/>
<dbReference type="PATRIC" id="fig|451.8.peg.181"/>
<proteinExistence type="predicted"/>